<evidence type="ECO:0000256" key="2">
    <source>
        <dbReference type="ARBA" id="ARBA00022475"/>
    </source>
</evidence>
<dbReference type="Proteomes" id="UP000321899">
    <property type="component" value="Unassembled WGS sequence"/>
</dbReference>
<dbReference type="GO" id="GO:0140359">
    <property type="term" value="F:ABC-type transporter activity"/>
    <property type="evidence" value="ECO:0007669"/>
    <property type="project" value="InterPro"/>
</dbReference>
<dbReference type="Gene3D" id="3.40.1710.10">
    <property type="entry name" value="abc type-2 transporter like domain"/>
    <property type="match status" value="1"/>
</dbReference>
<keyword evidence="5 6" id="KW-0472">Membrane</keyword>
<dbReference type="InterPro" id="IPR013525">
    <property type="entry name" value="ABC2_TM"/>
</dbReference>
<dbReference type="OrthoDB" id="9811522at2"/>
<evidence type="ECO:0000313" key="8">
    <source>
        <dbReference type="EMBL" id="TYT75848.1"/>
    </source>
</evidence>
<feature type="transmembrane region" description="Helical" evidence="6">
    <location>
        <begin position="283"/>
        <end position="306"/>
    </location>
</feature>
<evidence type="ECO:0000256" key="1">
    <source>
        <dbReference type="ARBA" id="ARBA00004651"/>
    </source>
</evidence>
<keyword evidence="2" id="KW-1003">Cell membrane</keyword>
<organism evidence="8 9">
    <name type="scientific">Desulfobotulus mexicanus</name>
    <dbReference type="NCBI Taxonomy" id="2586642"/>
    <lineage>
        <taxon>Bacteria</taxon>
        <taxon>Pseudomonadati</taxon>
        <taxon>Thermodesulfobacteriota</taxon>
        <taxon>Desulfobacteria</taxon>
        <taxon>Desulfobacterales</taxon>
        <taxon>Desulfobacteraceae</taxon>
        <taxon>Desulfobotulus</taxon>
    </lineage>
</organism>
<name>A0A5Q4VFW4_9BACT</name>
<gene>
    <name evidence="8" type="ORF">FIM25_02805</name>
</gene>
<keyword evidence="3 6" id="KW-0812">Transmembrane</keyword>
<feature type="domain" description="ABC-2 type transporter transmembrane" evidence="7">
    <location>
        <begin position="39"/>
        <end position="386"/>
    </location>
</feature>
<dbReference type="AlphaFoldDB" id="A0A5Q4VFW4"/>
<keyword evidence="4 6" id="KW-1133">Transmembrane helix</keyword>
<keyword evidence="9" id="KW-1185">Reference proteome</keyword>
<dbReference type="PANTHER" id="PTHR30294:SF47">
    <property type="entry name" value="INNER MEMBRANE TRANSPORT PERMEASE YHHJ"/>
    <property type="match status" value="1"/>
</dbReference>
<protein>
    <submittedName>
        <fullName evidence="8">ABC transporter permease</fullName>
    </submittedName>
</protein>
<comment type="caution">
    <text evidence="8">The sequence shown here is derived from an EMBL/GenBank/DDBJ whole genome shotgun (WGS) entry which is preliminary data.</text>
</comment>
<evidence type="ECO:0000259" key="7">
    <source>
        <dbReference type="Pfam" id="PF12698"/>
    </source>
</evidence>
<dbReference type="EMBL" id="VDMB01000002">
    <property type="protein sequence ID" value="TYT75848.1"/>
    <property type="molecule type" value="Genomic_DNA"/>
</dbReference>
<feature type="transmembrane region" description="Helical" evidence="6">
    <location>
        <begin position="246"/>
        <end position="271"/>
    </location>
</feature>
<feature type="transmembrane region" description="Helical" evidence="6">
    <location>
        <begin position="200"/>
        <end position="225"/>
    </location>
</feature>
<evidence type="ECO:0000313" key="9">
    <source>
        <dbReference type="Proteomes" id="UP000321899"/>
    </source>
</evidence>
<accession>A0A5Q4VFW4</accession>
<evidence type="ECO:0000256" key="4">
    <source>
        <dbReference type="ARBA" id="ARBA00022989"/>
    </source>
</evidence>
<evidence type="ECO:0000256" key="5">
    <source>
        <dbReference type="ARBA" id="ARBA00023136"/>
    </source>
</evidence>
<proteinExistence type="predicted"/>
<evidence type="ECO:0000256" key="6">
    <source>
        <dbReference type="SAM" id="Phobius"/>
    </source>
</evidence>
<feature type="transmembrane region" description="Helical" evidence="6">
    <location>
        <begin position="373"/>
        <end position="392"/>
    </location>
</feature>
<evidence type="ECO:0000256" key="3">
    <source>
        <dbReference type="ARBA" id="ARBA00022692"/>
    </source>
</evidence>
<comment type="subcellular location">
    <subcellularLocation>
        <location evidence="1">Cell membrane</location>
        <topology evidence="1">Multi-pass membrane protein</topology>
    </subcellularLocation>
</comment>
<dbReference type="Pfam" id="PF12698">
    <property type="entry name" value="ABC2_membrane_3"/>
    <property type="match status" value="1"/>
</dbReference>
<dbReference type="GO" id="GO:0005886">
    <property type="term" value="C:plasma membrane"/>
    <property type="evidence" value="ECO:0007669"/>
    <property type="project" value="UniProtKB-SubCell"/>
</dbReference>
<dbReference type="InterPro" id="IPR051449">
    <property type="entry name" value="ABC-2_transporter_component"/>
</dbReference>
<feature type="transmembrane region" description="Helical" evidence="6">
    <location>
        <begin position="313"/>
        <end position="335"/>
    </location>
</feature>
<dbReference type="PANTHER" id="PTHR30294">
    <property type="entry name" value="MEMBRANE COMPONENT OF ABC TRANSPORTER YHHJ-RELATED"/>
    <property type="match status" value="1"/>
</dbReference>
<reference evidence="8 9" key="1">
    <citation type="submission" date="2019-06" db="EMBL/GenBank/DDBJ databases">
        <title>Desulfobotulus mexicanus sp. nov., a novel sulfate-reducing bacterium isolated from the sediment of an alkaline crater lake in Mexico.</title>
        <authorList>
            <person name="Hirschler-Rea A."/>
        </authorList>
    </citation>
    <scope>NUCLEOTIDE SEQUENCE [LARGE SCALE GENOMIC DNA]</scope>
    <source>
        <strain evidence="8 9">PAR22N</strain>
    </source>
</reference>
<sequence>MGRPAARRRAALKALIPETGFRAVFCRELVRMARSRLLIMVVFLLPPLSFAFIAWFFSQGVLSNLPVAVLDQDNTQLSREIIRRMDATPGIRIHLPASNFTEGRQAIQSGETYGLLIIPKNLEKDVLRGLAPKTILYVNNTYMIAASLIMKDATMAMQSLSSGLELKRHMAEGQTRNAAIGRIQPIRVDVRVPFNPYSNYFYFLAATLLPTMLHMFVITSAIYALGSELARSTAAEWLEKAGGSAWIAIIAKILPYTLIFCVWGLFMNAFLFRMGVPMEGSGLLLRLATSSMVLAYQAVALFLVAICANMRMALSLASFYASTAFAFVGVTFPAMGMPSAARLWGDLLPLTHYLRLFVDQTLRGAPVQASMDAFGSLWLFVILAGGTGLILMPGRMKNPVYWGRK</sequence>
<feature type="transmembrane region" description="Helical" evidence="6">
    <location>
        <begin position="37"/>
        <end position="57"/>
    </location>
</feature>